<comment type="similarity">
    <text evidence="2">Belongs to the peptidase S54 family.</text>
</comment>
<dbReference type="GO" id="GO:0016020">
    <property type="term" value="C:membrane"/>
    <property type="evidence" value="ECO:0007669"/>
    <property type="project" value="UniProtKB-SubCell"/>
</dbReference>
<evidence type="ECO:0000313" key="10">
    <source>
        <dbReference type="Proteomes" id="UP001209318"/>
    </source>
</evidence>
<feature type="domain" description="Peptidase S54 rhomboid" evidence="8">
    <location>
        <begin position="52"/>
        <end position="187"/>
    </location>
</feature>
<dbReference type="Pfam" id="PF01694">
    <property type="entry name" value="Rhomboid"/>
    <property type="match status" value="1"/>
</dbReference>
<dbReference type="Proteomes" id="UP001209318">
    <property type="component" value="Unassembled WGS sequence"/>
</dbReference>
<dbReference type="InterPro" id="IPR050925">
    <property type="entry name" value="Rhomboid_protease_S54"/>
</dbReference>
<feature type="transmembrane region" description="Helical" evidence="7">
    <location>
        <begin position="54"/>
        <end position="80"/>
    </location>
</feature>
<evidence type="ECO:0000256" key="1">
    <source>
        <dbReference type="ARBA" id="ARBA00004141"/>
    </source>
</evidence>
<name>A0AAE3IV45_9BACI</name>
<accession>A0AAE3IV45</accession>
<protein>
    <submittedName>
        <fullName evidence="9">Rhomboid family intramembrane serine protease</fullName>
    </submittedName>
</protein>
<dbReference type="SUPFAM" id="SSF144091">
    <property type="entry name" value="Rhomboid-like"/>
    <property type="match status" value="1"/>
</dbReference>
<evidence type="ECO:0000259" key="8">
    <source>
        <dbReference type="Pfam" id="PF01694"/>
    </source>
</evidence>
<proteinExistence type="inferred from homology"/>
<keyword evidence="4" id="KW-0378">Hydrolase</keyword>
<keyword evidence="9" id="KW-0645">Protease</keyword>
<feature type="transmembrane region" description="Helical" evidence="7">
    <location>
        <begin position="145"/>
        <end position="162"/>
    </location>
</feature>
<dbReference type="Gene3D" id="1.20.1540.10">
    <property type="entry name" value="Rhomboid-like"/>
    <property type="match status" value="1"/>
</dbReference>
<dbReference type="AlphaFoldDB" id="A0AAE3IV45"/>
<dbReference type="InterPro" id="IPR022764">
    <property type="entry name" value="Peptidase_S54_rhomboid_dom"/>
</dbReference>
<evidence type="ECO:0000256" key="7">
    <source>
        <dbReference type="SAM" id="Phobius"/>
    </source>
</evidence>
<dbReference type="RefSeq" id="WP_263074471.1">
    <property type="nucleotide sequence ID" value="NZ_JAOUSF010000006.1"/>
</dbReference>
<evidence type="ECO:0000256" key="2">
    <source>
        <dbReference type="ARBA" id="ARBA00009045"/>
    </source>
</evidence>
<evidence type="ECO:0000256" key="5">
    <source>
        <dbReference type="ARBA" id="ARBA00022989"/>
    </source>
</evidence>
<dbReference type="EMBL" id="JAOUSF010000006">
    <property type="protein sequence ID" value="MCU9615158.1"/>
    <property type="molecule type" value="Genomic_DNA"/>
</dbReference>
<keyword evidence="10" id="KW-1185">Reference proteome</keyword>
<evidence type="ECO:0000256" key="6">
    <source>
        <dbReference type="ARBA" id="ARBA00023136"/>
    </source>
</evidence>
<dbReference type="GO" id="GO:0006508">
    <property type="term" value="P:proteolysis"/>
    <property type="evidence" value="ECO:0007669"/>
    <property type="project" value="UniProtKB-KW"/>
</dbReference>
<dbReference type="InterPro" id="IPR035952">
    <property type="entry name" value="Rhomboid-like_sf"/>
</dbReference>
<comment type="caution">
    <text evidence="9">The sequence shown here is derived from an EMBL/GenBank/DDBJ whole genome shotgun (WGS) entry which is preliminary data.</text>
</comment>
<feature type="transmembrane region" description="Helical" evidence="7">
    <location>
        <begin position="12"/>
        <end position="34"/>
    </location>
</feature>
<reference evidence="9" key="1">
    <citation type="submission" date="2022-10" db="EMBL/GenBank/DDBJ databases">
        <title>Description of Fervidibacillus gen. nov. in the family Fervidibacillaceae fam. nov. with two species, Fervidibacillus albus sp. nov., and Fervidibacillus halotolerans sp. nov., isolated from tidal flat sediments.</title>
        <authorList>
            <person name="Kwon K.K."/>
            <person name="Yang S.-H."/>
        </authorList>
    </citation>
    <scope>NUCLEOTIDE SEQUENCE</scope>
    <source>
        <strain evidence="9">JCM 19140</strain>
    </source>
</reference>
<keyword evidence="5 7" id="KW-1133">Transmembrane helix</keyword>
<dbReference type="PANTHER" id="PTHR43731:SF14">
    <property type="entry name" value="PRESENILIN-ASSOCIATED RHOMBOID-LIKE PROTEIN, MITOCHONDRIAL"/>
    <property type="match status" value="1"/>
</dbReference>
<keyword evidence="3 7" id="KW-0812">Transmembrane</keyword>
<dbReference type="GO" id="GO:0004252">
    <property type="term" value="F:serine-type endopeptidase activity"/>
    <property type="evidence" value="ECO:0007669"/>
    <property type="project" value="InterPro"/>
</dbReference>
<organism evidence="9 10">
    <name type="scientific">Perspicuibacillus lycopersici</name>
    <dbReference type="NCBI Taxonomy" id="1325689"/>
    <lineage>
        <taxon>Bacteria</taxon>
        <taxon>Bacillati</taxon>
        <taxon>Bacillota</taxon>
        <taxon>Bacilli</taxon>
        <taxon>Bacillales</taxon>
        <taxon>Bacillaceae</taxon>
        <taxon>Perspicuibacillus</taxon>
    </lineage>
</organism>
<evidence type="ECO:0000256" key="4">
    <source>
        <dbReference type="ARBA" id="ARBA00022801"/>
    </source>
</evidence>
<evidence type="ECO:0000256" key="3">
    <source>
        <dbReference type="ARBA" id="ARBA00022692"/>
    </source>
</evidence>
<keyword evidence="6 7" id="KW-0472">Membrane</keyword>
<gene>
    <name evidence="9" type="ORF">OEV98_16600</name>
</gene>
<comment type="subcellular location">
    <subcellularLocation>
        <location evidence="1">Membrane</location>
        <topology evidence="1">Multi-pass membrane protein</topology>
    </subcellularLocation>
</comment>
<evidence type="ECO:0000313" key="9">
    <source>
        <dbReference type="EMBL" id="MCU9615158.1"/>
    </source>
</evidence>
<feature type="transmembrane region" description="Helical" evidence="7">
    <location>
        <begin position="117"/>
        <end position="138"/>
    </location>
</feature>
<sequence>MYRSKGFFRYLKSYPVVNGIIIVNIFFYIATILSSRVIFESMAGVNILIANGEWWRLITPIFIHTNFSHLLFNCFAIYLFGSILEIKMKRATFLLIYISSGVFANIITYQFGSLTLVHVGSSGAVFGILGVIAVLIYFKQLTLEQTRTLSVVILLAIILSFLQKDTNVLSHIGGFAWGLICGLLLVRKRW</sequence>
<feature type="transmembrane region" description="Helical" evidence="7">
    <location>
        <begin position="168"/>
        <end position="186"/>
    </location>
</feature>
<feature type="transmembrane region" description="Helical" evidence="7">
    <location>
        <begin position="92"/>
        <end position="111"/>
    </location>
</feature>
<dbReference type="PANTHER" id="PTHR43731">
    <property type="entry name" value="RHOMBOID PROTEASE"/>
    <property type="match status" value="1"/>
</dbReference>